<dbReference type="Pfam" id="PF00294">
    <property type="entry name" value="PfkB"/>
    <property type="match status" value="1"/>
</dbReference>
<dbReference type="GO" id="GO:0006753">
    <property type="term" value="P:nucleoside phosphate metabolic process"/>
    <property type="evidence" value="ECO:0007669"/>
    <property type="project" value="UniProtKB-ARBA"/>
</dbReference>
<dbReference type="PANTHER" id="PTHR42909">
    <property type="entry name" value="ZGC:136858"/>
    <property type="match status" value="1"/>
</dbReference>
<keyword evidence="3" id="KW-0418">Kinase</keyword>
<dbReference type="Proteomes" id="UP000515129">
    <property type="component" value="Chromosome 25"/>
</dbReference>
<evidence type="ECO:0000256" key="4">
    <source>
        <dbReference type="ARBA" id="ARBA00022801"/>
    </source>
</evidence>
<keyword evidence="9" id="KW-1185">Reference proteome</keyword>
<dbReference type="AlphaFoldDB" id="A0A6P6JFT3"/>
<dbReference type="InterPro" id="IPR011611">
    <property type="entry name" value="PfkB_dom"/>
</dbReference>
<dbReference type="InterPro" id="IPR007342">
    <property type="entry name" value="PsuG"/>
</dbReference>
<feature type="domain" description="Carbohydrate kinase PfkB" evidence="8">
    <location>
        <begin position="357"/>
        <end position="653"/>
    </location>
</feature>
<evidence type="ECO:0000313" key="10">
    <source>
        <dbReference type="RefSeq" id="XP_026058382.1"/>
    </source>
</evidence>
<organism evidence="9 10">
    <name type="scientific">Carassius auratus</name>
    <name type="common">Goldfish</name>
    <dbReference type="NCBI Taxonomy" id="7957"/>
    <lineage>
        <taxon>Eukaryota</taxon>
        <taxon>Metazoa</taxon>
        <taxon>Chordata</taxon>
        <taxon>Craniata</taxon>
        <taxon>Vertebrata</taxon>
        <taxon>Euteleostomi</taxon>
        <taxon>Actinopterygii</taxon>
        <taxon>Neopterygii</taxon>
        <taxon>Teleostei</taxon>
        <taxon>Ostariophysi</taxon>
        <taxon>Cypriniformes</taxon>
        <taxon>Cyprinidae</taxon>
        <taxon>Cyprininae</taxon>
        <taxon>Carassius</taxon>
    </lineage>
</organism>
<dbReference type="PANTHER" id="PTHR42909:SF1">
    <property type="entry name" value="CARBOHYDRATE KINASE PFKB DOMAIN-CONTAINING PROTEIN"/>
    <property type="match status" value="1"/>
</dbReference>
<evidence type="ECO:0000313" key="9">
    <source>
        <dbReference type="Proteomes" id="UP000515129"/>
    </source>
</evidence>
<keyword evidence="2" id="KW-0479">Metal-binding</keyword>
<sequence>MWRLSAFLRRCITTSSSRHRKKDGLFIIHPDVKEALADQRPVVALESTIITHGMPYPHNLSTAKEVEAIVRAEGAIPATIGILEGSIHVGLSSDELDFLAQSKMALKVSRRDLPYVISKGMSGGTTVSGTMIAAHKAGIPVFVTGGIGGVHRDGENSLDVSADLTELGRTPIAVVSAGVKSILDIGRTLEFLETQGVCVATYGDSNSFPAFFSRQSEFTSPYHVSSPQEAADLIASTLSLGLQSGLLLAIPIPEEHAATGQQIEDAIQTAVKEASSQGVTGRDVTPFILQRVNELTKGKSLQANIALIKNNAKVGSQIACALSKHKEKTGGNFRGDIKTRKSKDQRTDSYAFGQTNPGSVCQSFGGVGRNIADCLSRLGQRPLFISAIGKDSHSEAVLNYCKHMDTSAVARLQDQRTATYCAVITESGELSLGLGDMDIHQQIQEQYVSQFEDQLASASLVVLDGNIPVSTIDYVCRIAKKRAVPVWFEPTDADKACKPFLSESWKALSYISPNLAELCTMNHTLGLPTPTEFPRSLEDVLGCVPALSRPLLEHLNCVVVTLGALGVMVCGEHAAGTVNLQPQKQKLKGRLCAVHYPALTVSSKETVNVSGAGDSFAGAMMVGILRELDTDSCVRMGLLAARTSLMSPHPIDPSLTADDIHPEKLQSQLWPKPSFVWIED</sequence>
<evidence type="ECO:0000256" key="6">
    <source>
        <dbReference type="ARBA" id="ARBA00023239"/>
    </source>
</evidence>
<proteinExistence type="inferred from homology"/>
<dbReference type="GO" id="GO:0016301">
    <property type="term" value="F:kinase activity"/>
    <property type="evidence" value="ECO:0007669"/>
    <property type="project" value="UniProtKB-KW"/>
</dbReference>
<protein>
    <submittedName>
        <fullName evidence="10">Pseudouridine-metabolizing bifunctional protein C1861.05 isoform X2</fullName>
    </submittedName>
</protein>
<dbReference type="Pfam" id="PF04227">
    <property type="entry name" value="Indigoidine_A"/>
    <property type="match status" value="1"/>
</dbReference>
<accession>A0A6P6JFT3</accession>
<dbReference type="GO" id="GO:0004730">
    <property type="term" value="F:pseudouridylate synthase activity"/>
    <property type="evidence" value="ECO:0007669"/>
    <property type="project" value="InterPro"/>
</dbReference>
<dbReference type="InterPro" id="IPR022830">
    <property type="entry name" value="Indigdn_synthA-like"/>
</dbReference>
<dbReference type="Gene3D" id="3.40.1190.20">
    <property type="match status" value="1"/>
</dbReference>
<dbReference type="SUPFAM" id="SSF53613">
    <property type="entry name" value="Ribokinase-like"/>
    <property type="match status" value="1"/>
</dbReference>
<keyword evidence="6" id="KW-0456">Lyase</keyword>
<dbReference type="CDD" id="cd01941">
    <property type="entry name" value="YeiC_kinase_like"/>
    <property type="match status" value="1"/>
</dbReference>
<reference evidence="10" key="1">
    <citation type="submission" date="2025-08" db="UniProtKB">
        <authorList>
            <consortium name="RefSeq"/>
        </authorList>
    </citation>
    <scope>IDENTIFICATION</scope>
    <source>
        <strain evidence="10">Wakin</strain>
        <tissue evidence="10">Muscle</tissue>
    </source>
</reference>
<dbReference type="InterPro" id="IPR029056">
    <property type="entry name" value="Ribokinase-like"/>
</dbReference>
<evidence type="ECO:0000256" key="5">
    <source>
        <dbReference type="ARBA" id="ARBA00023211"/>
    </source>
</evidence>
<dbReference type="InterPro" id="IPR002173">
    <property type="entry name" value="Carboh/pur_kinase_PfkB_CS"/>
</dbReference>
<keyword evidence="1" id="KW-0808">Transferase</keyword>
<evidence type="ECO:0000259" key="8">
    <source>
        <dbReference type="Pfam" id="PF00294"/>
    </source>
</evidence>
<dbReference type="GO" id="GO:0046872">
    <property type="term" value="F:metal ion binding"/>
    <property type="evidence" value="ECO:0007669"/>
    <property type="project" value="UniProtKB-KW"/>
</dbReference>
<keyword evidence="5" id="KW-0464">Manganese</keyword>
<dbReference type="GO" id="GO:0005737">
    <property type="term" value="C:cytoplasm"/>
    <property type="evidence" value="ECO:0007669"/>
    <property type="project" value="TreeGrafter"/>
</dbReference>
<evidence type="ECO:0000256" key="1">
    <source>
        <dbReference type="ARBA" id="ARBA00022679"/>
    </source>
</evidence>
<dbReference type="PROSITE" id="PS00583">
    <property type="entry name" value="PFKB_KINASES_1"/>
    <property type="match status" value="1"/>
</dbReference>
<keyword evidence="4" id="KW-0378">Hydrolase</keyword>
<dbReference type="PROSITE" id="PS00584">
    <property type="entry name" value="PFKB_KINASES_2"/>
    <property type="match status" value="1"/>
</dbReference>
<dbReference type="GO" id="GO:0016798">
    <property type="term" value="F:hydrolase activity, acting on glycosyl bonds"/>
    <property type="evidence" value="ECO:0007669"/>
    <property type="project" value="UniProtKB-KW"/>
</dbReference>
<evidence type="ECO:0000256" key="2">
    <source>
        <dbReference type="ARBA" id="ARBA00022723"/>
    </source>
</evidence>
<gene>
    <name evidence="10" type="primary">zgc:136858</name>
</gene>
<evidence type="ECO:0000256" key="3">
    <source>
        <dbReference type="ARBA" id="ARBA00022777"/>
    </source>
</evidence>
<dbReference type="Gene3D" id="3.40.1790.10">
    <property type="entry name" value="Indigoidine synthase domain"/>
    <property type="match status" value="1"/>
</dbReference>
<dbReference type="SUPFAM" id="SSF110581">
    <property type="entry name" value="Indigoidine synthase A-like"/>
    <property type="match status" value="1"/>
</dbReference>
<dbReference type="RefSeq" id="XP_026058382.1">
    <property type="nucleotide sequence ID" value="XM_026202597.1"/>
</dbReference>
<evidence type="ECO:0000256" key="7">
    <source>
        <dbReference type="ARBA" id="ARBA00023295"/>
    </source>
</evidence>
<keyword evidence="7" id="KW-0326">Glycosidase</keyword>
<name>A0A6P6JFT3_CARAU</name>
<dbReference type="HAMAP" id="MF_01876">
    <property type="entry name" value="PsiMP_glycosidase"/>
    <property type="match status" value="1"/>
</dbReference>